<evidence type="ECO:0000313" key="1">
    <source>
        <dbReference type="EMBL" id="BAM07856.1"/>
    </source>
</evidence>
<dbReference type="PATRIC" id="fig|1162668.3.peg.2587"/>
<protein>
    <submittedName>
        <fullName evidence="1">Uncharacterized protein</fullName>
    </submittedName>
</protein>
<organism evidence="1 2">
    <name type="scientific">Leptospirillum ferrooxidans (strain C2-3)</name>
    <dbReference type="NCBI Taxonomy" id="1162668"/>
    <lineage>
        <taxon>Bacteria</taxon>
        <taxon>Pseudomonadati</taxon>
        <taxon>Nitrospirota</taxon>
        <taxon>Nitrospiria</taxon>
        <taxon>Nitrospirales</taxon>
        <taxon>Nitrospiraceae</taxon>
        <taxon>Leptospirillum</taxon>
    </lineage>
</organism>
<dbReference type="Proteomes" id="UP000007382">
    <property type="component" value="Chromosome"/>
</dbReference>
<reference evidence="2" key="2">
    <citation type="submission" date="2012-03" db="EMBL/GenBank/DDBJ databases">
        <title>The complete genome sequence of the pioneer microbe on fresh volcanic deposit, Leptospirillum ferrooxidans strain C2-3.</title>
        <authorList>
            <person name="Fujimura R."/>
            <person name="Sato Y."/>
            <person name="Nishizawa T."/>
            <person name="Nanba K."/>
            <person name="Oshima K."/>
            <person name="Hattori M."/>
            <person name="Kamijo T."/>
            <person name="Ohta H."/>
        </authorList>
    </citation>
    <scope>NUCLEOTIDE SEQUENCE [LARGE SCALE GENOMIC DNA]</scope>
    <source>
        <strain evidence="2">C2-3</strain>
    </source>
</reference>
<dbReference type="AlphaFoldDB" id="I0IRF7"/>
<keyword evidence="2" id="KW-1185">Reference proteome</keyword>
<accession>I0IRF7</accession>
<reference evidence="1 2" key="1">
    <citation type="journal article" date="2012" name="J. Bacteriol.">
        <title>Complete Genome Sequence of Leptospirillum ferrooxidans Strain C2-3, Isolated from a Fresh Volcanic Ash Deposit on the Island of Miyake, Japan.</title>
        <authorList>
            <person name="Fujimura R."/>
            <person name="Sato Y."/>
            <person name="Nishizawa T."/>
            <person name="Oshima K."/>
            <person name="Kim S.-W."/>
            <person name="Hattori M."/>
            <person name="Kamijo T."/>
            <person name="Ohta H."/>
        </authorList>
    </citation>
    <scope>NUCLEOTIDE SEQUENCE [LARGE SCALE GENOMIC DNA]</scope>
    <source>
        <strain evidence="1 2">C2-3</strain>
    </source>
</reference>
<evidence type="ECO:0000313" key="2">
    <source>
        <dbReference type="Proteomes" id="UP000007382"/>
    </source>
</evidence>
<dbReference type="KEGG" id="lfc:LFE_2183"/>
<dbReference type="EMBL" id="AP012342">
    <property type="protein sequence ID" value="BAM07856.1"/>
    <property type="molecule type" value="Genomic_DNA"/>
</dbReference>
<name>I0IRF7_LEPFC</name>
<gene>
    <name evidence="1" type="ordered locus">LFE_2183</name>
</gene>
<sequence length="50" mass="5581">MVKVMEISVSSRGLVQEPVVNLIFWDGAMVHYPSDRWVCQSGSVSNVPFV</sequence>
<dbReference type="STRING" id="1162668.LFE_2183"/>
<dbReference type="HOGENOM" id="CLU_3119342_0_0_0"/>
<proteinExistence type="predicted"/>